<dbReference type="Pfam" id="PF01739">
    <property type="entry name" value="CheR"/>
    <property type="match status" value="1"/>
</dbReference>
<dbReference type="GO" id="GO:0008757">
    <property type="term" value="F:S-adenosylmethionine-dependent methyltransferase activity"/>
    <property type="evidence" value="ECO:0007669"/>
    <property type="project" value="InterPro"/>
</dbReference>
<dbReference type="SMART" id="SM00138">
    <property type="entry name" value="MeTrc"/>
    <property type="match status" value="1"/>
</dbReference>
<dbReference type="InterPro" id="IPR000780">
    <property type="entry name" value="CheR_MeTrfase"/>
</dbReference>
<organism evidence="2 3">
    <name type="scientific">Spirosoma pollinicola</name>
    <dbReference type="NCBI Taxonomy" id="2057025"/>
    <lineage>
        <taxon>Bacteria</taxon>
        <taxon>Pseudomonadati</taxon>
        <taxon>Bacteroidota</taxon>
        <taxon>Cytophagia</taxon>
        <taxon>Cytophagales</taxon>
        <taxon>Cytophagaceae</taxon>
        <taxon>Spirosoma</taxon>
    </lineage>
</organism>
<proteinExistence type="predicted"/>
<reference evidence="2 3" key="1">
    <citation type="submission" date="2017-11" db="EMBL/GenBank/DDBJ databases">
        <title>Taxonomic description and genome sequences of Spirosoma HA7 sp. nov., isolated from pollen microhabitat of Corylus avellana.</title>
        <authorList>
            <person name="Ambika Manirajan B."/>
            <person name="Suarez C."/>
            <person name="Ratering S."/>
            <person name="Geissler-Plaum R."/>
            <person name="Cardinale M."/>
            <person name="Sylvia S."/>
        </authorList>
    </citation>
    <scope>NUCLEOTIDE SEQUENCE [LARGE SCALE GENOMIC DNA]</scope>
    <source>
        <strain evidence="2 3">HA7</strain>
    </source>
</reference>
<dbReference type="PROSITE" id="PS50123">
    <property type="entry name" value="CHER"/>
    <property type="match status" value="1"/>
</dbReference>
<gene>
    <name evidence="2" type="ORF">CWM47_30160</name>
</gene>
<dbReference type="PRINTS" id="PR00996">
    <property type="entry name" value="CHERMTFRASE"/>
</dbReference>
<dbReference type="SUPFAM" id="SSF47757">
    <property type="entry name" value="Chemotaxis receptor methyltransferase CheR, N-terminal domain"/>
    <property type="match status" value="1"/>
</dbReference>
<dbReference type="AlphaFoldDB" id="A0A2K8ZCI6"/>
<dbReference type="PANTHER" id="PTHR24422">
    <property type="entry name" value="CHEMOTAXIS PROTEIN METHYLTRANSFERASE"/>
    <property type="match status" value="1"/>
</dbReference>
<evidence type="ECO:0000313" key="3">
    <source>
        <dbReference type="Proteomes" id="UP000232883"/>
    </source>
</evidence>
<keyword evidence="3" id="KW-1185">Reference proteome</keyword>
<evidence type="ECO:0000313" key="2">
    <source>
        <dbReference type="EMBL" id="AUD07559.1"/>
    </source>
</evidence>
<dbReference type="KEGG" id="spir:CWM47_30160"/>
<protein>
    <submittedName>
        <fullName evidence="2">Chemotaxis protein CheR</fullName>
    </submittedName>
</protein>
<feature type="domain" description="CheR-type methyltransferase" evidence="1">
    <location>
        <begin position="1"/>
        <end position="274"/>
    </location>
</feature>
<dbReference type="OrthoDB" id="9816309at2"/>
<dbReference type="InterPro" id="IPR050903">
    <property type="entry name" value="Bact_Chemotaxis_MeTrfase"/>
</dbReference>
<accession>A0A2K8ZCI6</accession>
<sequence>MNPDCELSTTELDDILTIVRLVHGYDLTMYAQASLKRRIVRCMGLVKIQTAADLRYRLTNDAIFFAWFLQTIMVNVTEMFRDPPFYSNLIEKVFPLLASYPIIKIWHAGCSTGEEVYSMAILLKEANLLERCRIYATDLNAANLDKARQGIVNIQHMDDYALNYKQAGGTHDLSDYYTVDGNHAVMQKSLRDSILFAQHNLVTDRVFNEFQLVCCRNVLIYFNKDLQNHVIRLFHDSLASLGYLAIGPKESLMFTDLRNQFEPINAETRIFRRTR</sequence>
<dbReference type="EMBL" id="CP025096">
    <property type="protein sequence ID" value="AUD07559.1"/>
    <property type="molecule type" value="Genomic_DNA"/>
</dbReference>
<dbReference type="Proteomes" id="UP000232883">
    <property type="component" value="Chromosome"/>
</dbReference>
<dbReference type="Gene3D" id="3.40.50.150">
    <property type="entry name" value="Vaccinia Virus protein VP39"/>
    <property type="match status" value="1"/>
</dbReference>
<dbReference type="InterPro" id="IPR029063">
    <property type="entry name" value="SAM-dependent_MTases_sf"/>
</dbReference>
<evidence type="ECO:0000259" key="1">
    <source>
        <dbReference type="PROSITE" id="PS50123"/>
    </source>
</evidence>
<dbReference type="PANTHER" id="PTHR24422:SF8">
    <property type="entry name" value="CHEMOTAXIS PROTEIN"/>
    <property type="match status" value="1"/>
</dbReference>
<name>A0A2K8ZCI6_9BACT</name>
<dbReference type="InterPro" id="IPR022642">
    <property type="entry name" value="CheR_C"/>
</dbReference>
<dbReference type="SUPFAM" id="SSF53335">
    <property type="entry name" value="S-adenosyl-L-methionine-dependent methyltransferases"/>
    <property type="match status" value="1"/>
</dbReference>